<name>A0A7J6X526_THATH</name>
<gene>
    <name evidence="2" type="ORF">FRX31_005939</name>
</gene>
<dbReference type="Proteomes" id="UP000554482">
    <property type="component" value="Unassembled WGS sequence"/>
</dbReference>
<dbReference type="InterPro" id="IPR018450">
    <property type="entry name" value="Romo1/Mgr2"/>
</dbReference>
<dbReference type="AlphaFoldDB" id="A0A7J6X526"/>
<evidence type="ECO:0000256" key="1">
    <source>
        <dbReference type="SAM" id="Phobius"/>
    </source>
</evidence>
<evidence type="ECO:0000313" key="3">
    <source>
        <dbReference type="Proteomes" id="UP000554482"/>
    </source>
</evidence>
<feature type="transmembrane region" description="Helical" evidence="1">
    <location>
        <begin position="48"/>
        <end position="69"/>
    </location>
</feature>
<accession>A0A7J6X526</accession>
<reference evidence="2 3" key="1">
    <citation type="submission" date="2020-06" db="EMBL/GenBank/DDBJ databases">
        <title>Transcriptomic and genomic resources for Thalictrum thalictroides and T. hernandezii: Facilitating candidate gene discovery in an emerging model plant lineage.</title>
        <authorList>
            <person name="Arias T."/>
            <person name="Riano-Pachon D.M."/>
            <person name="Di Stilio V.S."/>
        </authorList>
    </citation>
    <scope>NUCLEOTIDE SEQUENCE [LARGE SCALE GENOMIC DNA]</scope>
    <source>
        <strain evidence="3">cv. WT478/WT964</strain>
        <tissue evidence="2">Leaves</tissue>
    </source>
</reference>
<comment type="caution">
    <text evidence="2">The sequence shown here is derived from an EMBL/GenBank/DDBJ whole genome shotgun (WGS) entry which is preliminary data.</text>
</comment>
<evidence type="ECO:0000313" key="2">
    <source>
        <dbReference type="EMBL" id="KAF5204473.1"/>
    </source>
</evidence>
<keyword evidence="1" id="KW-0812">Transmembrane</keyword>
<dbReference type="Pfam" id="PF10247">
    <property type="entry name" value="Romo1"/>
    <property type="match status" value="1"/>
</dbReference>
<protein>
    <submittedName>
        <fullName evidence="2">Uncharacterized protein</fullName>
    </submittedName>
</protein>
<dbReference type="EMBL" id="JABWDY010005363">
    <property type="protein sequence ID" value="KAF5204473.1"/>
    <property type="molecule type" value="Genomic_DNA"/>
</dbReference>
<feature type="transmembrane region" description="Helical" evidence="1">
    <location>
        <begin position="18"/>
        <end position="36"/>
    </location>
</feature>
<keyword evidence="1" id="KW-1133">Transmembrane helix</keyword>
<keyword evidence="1" id="KW-0472">Membrane</keyword>
<organism evidence="2 3">
    <name type="scientific">Thalictrum thalictroides</name>
    <name type="common">Rue-anemone</name>
    <name type="synonym">Anemone thalictroides</name>
    <dbReference type="NCBI Taxonomy" id="46969"/>
    <lineage>
        <taxon>Eukaryota</taxon>
        <taxon>Viridiplantae</taxon>
        <taxon>Streptophyta</taxon>
        <taxon>Embryophyta</taxon>
        <taxon>Tracheophyta</taxon>
        <taxon>Spermatophyta</taxon>
        <taxon>Magnoliopsida</taxon>
        <taxon>Ranunculales</taxon>
        <taxon>Ranunculaceae</taxon>
        <taxon>Thalictroideae</taxon>
        <taxon>Thalictrum</taxon>
    </lineage>
</organism>
<proteinExistence type="predicted"/>
<sequence length="71" mass="7874">MGKILSCFDSVFEDVAFGFWYGAVAGVGVGTYQVFYRKTPVALKMRHIRHTTIRGIGIVGFFMGVHSIARC</sequence>
<keyword evidence="3" id="KW-1185">Reference proteome</keyword>
<dbReference type="SMART" id="SM01378">
    <property type="entry name" value="Romo1"/>
    <property type="match status" value="1"/>
</dbReference>